<dbReference type="Pfam" id="PF10531">
    <property type="entry name" value="SLBB"/>
    <property type="match status" value="1"/>
</dbReference>
<feature type="domain" description="Helix-hairpin-helix DNA-binding motif class 1" evidence="1">
    <location>
        <begin position="190"/>
        <end position="209"/>
    </location>
</feature>
<dbReference type="InterPro" id="IPR010994">
    <property type="entry name" value="RuvA_2-like"/>
</dbReference>
<dbReference type="GO" id="GO:0015628">
    <property type="term" value="P:protein secretion by the type II secretion system"/>
    <property type="evidence" value="ECO:0007669"/>
    <property type="project" value="TreeGrafter"/>
</dbReference>
<dbReference type="PROSITE" id="PS51257">
    <property type="entry name" value="PROKAR_LIPOPROTEIN"/>
    <property type="match status" value="1"/>
</dbReference>
<feature type="domain" description="Helix-hairpin-helix DNA-binding motif class 1" evidence="1">
    <location>
        <begin position="160"/>
        <end position="179"/>
    </location>
</feature>
<dbReference type="InterPro" id="IPR051675">
    <property type="entry name" value="Endo/Exo/Phosphatase_dom_1"/>
</dbReference>
<keyword evidence="3" id="KW-1185">Reference proteome</keyword>
<comment type="caution">
    <text evidence="2">The sequence shown here is derived from an EMBL/GenBank/DDBJ whole genome shotgun (WGS) entry which is preliminary data.</text>
</comment>
<organism evidence="2 3">
    <name type="scientific">Frisingicoccus caecimuris</name>
    <dbReference type="NCBI Taxonomy" id="1796636"/>
    <lineage>
        <taxon>Bacteria</taxon>
        <taxon>Bacillati</taxon>
        <taxon>Bacillota</taxon>
        <taxon>Clostridia</taxon>
        <taxon>Lachnospirales</taxon>
        <taxon>Lachnospiraceae</taxon>
        <taxon>Frisingicoccus</taxon>
    </lineage>
</organism>
<dbReference type="AlphaFoldDB" id="A0A4R2LZ59"/>
<dbReference type="SUPFAM" id="SSF47781">
    <property type="entry name" value="RuvA domain 2-like"/>
    <property type="match status" value="1"/>
</dbReference>
<gene>
    <name evidence="2" type="ORF">EV212_102146</name>
</gene>
<dbReference type="SMART" id="SM00278">
    <property type="entry name" value="HhH1"/>
    <property type="match status" value="2"/>
</dbReference>
<reference evidence="2 3" key="1">
    <citation type="submission" date="2019-03" db="EMBL/GenBank/DDBJ databases">
        <title>Genomic Encyclopedia of Type Strains, Phase IV (KMG-IV): sequencing the most valuable type-strain genomes for metagenomic binning, comparative biology and taxonomic classification.</title>
        <authorList>
            <person name="Goeker M."/>
        </authorList>
    </citation>
    <scope>NUCLEOTIDE SEQUENCE [LARGE SCALE GENOMIC DNA]</scope>
    <source>
        <strain evidence="2 3">DSM 28559</strain>
    </source>
</reference>
<name>A0A4R2LZ59_9FIRM</name>
<dbReference type="NCBIfam" id="TIGR00426">
    <property type="entry name" value="competence protein ComEA helix-hairpin-helix repeat region"/>
    <property type="match status" value="1"/>
</dbReference>
<sequence length="213" mass="23186">MSMSKILMTGILWLFLGLMSGCNKSEVMFETGEGPGTVRIDTSCETVETTGSIEIQTVEEKLEDLIYVYVCGHVRAPGVYLLSEGSRLYQAVDMAGGILPEGDMTRINLAAPLEDGQKIYIPSQEEAETMLEMEKTPDTSEDTAYGISDGRVNINQASKEALMTLPGIGEAKADAILAYRQTVGAFKNTEDLMQVPGIKEGVFSKIKDRISID</sequence>
<dbReference type="Gene3D" id="3.10.560.10">
    <property type="entry name" value="Outer membrane lipoprotein wza domain like"/>
    <property type="match status" value="1"/>
</dbReference>
<dbReference type="EMBL" id="SLXA01000002">
    <property type="protein sequence ID" value="TCO85831.1"/>
    <property type="molecule type" value="Genomic_DNA"/>
</dbReference>
<dbReference type="Pfam" id="PF12836">
    <property type="entry name" value="HHH_3"/>
    <property type="match status" value="1"/>
</dbReference>
<accession>A0A4R2LZ59</accession>
<dbReference type="PANTHER" id="PTHR21180">
    <property type="entry name" value="ENDONUCLEASE/EXONUCLEASE/PHOSPHATASE FAMILY DOMAIN-CONTAINING PROTEIN 1"/>
    <property type="match status" value="1"/>
</dbReference>
<evidence type="ECO:0000259" key="1">
    <source>
        <dbReference type="SMART" id="SM00278"/>
    </source>
</evidence>
<dbReference type="GO" id="GO:0003677">
    <property type="term" value="F:DNA binding"/>
    <property type="evidence" value="ECO:0007669"/>
    <property type="project" value="InterPro"/>
</dbReference>
<dbReference type="Gene3D" id="1.10.150.280">
    <property type="entry name" value="AF1531-like domain"/>
    <property type="match status" value="1"/>
</dbReference>
<dbReference type="InterPro" id="IPR019554">
    <property type="entry name" value="Soluble_ligand-bd"/>
</dbReference>
<evidence type="ECO:0000313" key="3">
    <source>
        <dbReference type="Proteomes" id="UP000295711"/>
    </source>
</evidence>
<proteinExistence type="predicted"/>
<protein>
    <submittedName>
        <fullName evidence="2">Competence protein ComEA</fullName>
    </submittedName>
</protein>
<dbReference type="GO" id="GO:0015627">
    <property type="term" value="C:type II protein secretion system complex"/>
    <property type="evidence" value="ECO:0007669"/>
    <property type="project" value="TreeGrafter"/>
</dbReference>
<dbReference type="InterPro" id="IPR004509">
    <property type="entry name" value="Competence_ComEA_HhH"/>
</dbReference>
<dbReference type="GO" id="GO:0006281">
    <property type="term" value="P:DNA repair"/>
    <property type="evidence" value="ECO:0007669"/>
    <property type="project" value="InterPro"/>
</dbReference>
<dbReference type="PANTHER" id="PTHR21180:SF32">
    <property type="entry name" value="ENDONUCLEASE_EXONUCLEASE_PHOSPHATASE FAMILY DOMAIN-CONTAINING PROTEIN 1"/>
    <property type="match status" value="1"/>
</dbReference>
<dbReference type="InterPro" id="IPR003583">
    <property type="entry name" value="Hlx-hairpin-Hlx_DNA-bd_motif"/>
</dbReference>
<dbReference type="Proteomes" id="UP000295711">
    <property type="component" value="Unassembled WGS sequence"/>
</dbReference>
<evidence type="ECO:0000313" key="2">
    <source>
        <dbReference type="EMBL" id="TCO85831.1"/>
    </source>
</evidence>